<sequence>MTKSQKIKISIELKVELPQSSKGRGVQYVHVTEPPPPSVSDPRATDDPGSYPSHQASGTHGHRRFRGRRSTSVSRGRAANHDSCSNGHGQHCDRSPKGSSREGSKSERPGTPARSNASSSPAGSVHRGDRPGPDMGDQARTETLETPLDEQIGGERGSPPNSMEEDQMTTVILVAPPA</sequence>
<protein>
    <submittedName>
        <fullName evidence="2">Uncharacterized protein</fullName>
    </submittedName>
</protein>
<reference evidence="2 3" key="1">
    <citation type="submission" date="2023-01" db="EMBL/GenBank/DDBJ databases">
        <title>Analysis of 21 Apiospora genomes using comparative genomics revels a genus with tremendous synthesis potential of carbohydrate active enzymes and secondary metabolites.</title>
        <authorList>
            <person name="Sorensen T."/>
        </authorList>
    </citation>
    <scope>NUCLEOTIDE SEQUENCE [LARGE SCALE GENOMIC DNA]</scope>
    <source>
        <strain evidence="2 3">CBS 24483</strain>
    </source>
</reference>
<organism evidence="2 3">
    <name type="scientific">Apiospora aurea</name>
    <dbReference type="NCBI Taxonomy" id="335848"/>
    <lineage>
        <taxon>Eukaryota</taxon>
        <taxon>Fungi</taxon>
        <taxon>Dikarya</taxon>
        <taxon>Ascomycota</taxon>
        <taxon>Pezizomycotina</taxon>
        <taxon>Sordariomycetes</taxon>
        <taxon>Xylariomycetidae</taxon>
        <taxon>Amphisphaeriales</taxon>
        <taxon>Apiosporaceae</taxon>
        <taxon>Apiospora</taxon>
    </lineage>
</organism>
<feature type="region of interest" description="Disordered" evidence="1">
    <location>
        <begin position="18"/>
        <end position="178"/>
    </location>
</feature>
<gene>
    <name evidence="2" type="ORF">PG986_005656</name>
</gene>
<evidence type="ECO:0000256" key="1">
    <source>
        <dbReference type="SAM" id="MobiDB-lite"/>
    </source>
</evidence>
<feature type="compositionally biased region" description="Basic and acidic residues" evidence="1">
    <location>
        <begin position="126"/>
        <end position="143"/>
    </location>
</feature>
<feature type="compositionally biased region" description="Basic and acidic residues" evidence="1">
    <location>
        <begin position="90"/>
        <end position="108"/>
    </location>
</feature>
<dbReference type="EMBL" id="JAQQWE010000004">
    <property type="protein sequence ID" value="KAK7956434.1"/>
    <property type="molecule type" value="Genomic_DNA"/>
</dbReference>
<evidence type="ECO:0000313" key="3">
    <source>
        <dbReference type="Proteomes" id="UP001391051"/>
    </source>
</evidence>
<keyword evidence="3" id="KW-1185">Reference proteome</keyword>
<name>A0ABR1QI68_9PEZI</name>
<feature type="compositionally biased region" description="Basic residues" evidence="1">
    <location>
        <begin position="60"/>
        <end position="69"/>
    </location>
</feature>
<feature type="compositionally biased region" description="Polar residues" evidence="1">
    <location>
        <begin position="113"/>
        <end position="122"/>
    </location>
</feature>
<dbReference type="Proteomes" id="UP001391051">
    <property type="component" value="Unassembled WGS sequence"/>
</dbReference>
<dbReference type="RefSeq" id="XP_066701740.1">
    <property type="nucleotide sequence ID" value="XM_066841878.1"/>
</dbReference>
<comment type="caution">
    <text evidence="2">The sequence shown here is derived from an EMBL/GenBank/DDBJ whole genome shotgun (WGS) entry which is preliminary data.</text>
</comment>
<proteinExistence type="predicted"/>
<evidence type="ECO:0000313" key="2">
    <source>
        <dbReference type="EMBL" id="KAK7956434.1"/>
    </source>
</evidence>
<accession>A0ABR1QI68</accession>
<dbReference type="GeneID" id="92074940"/>